<dbReference type="Proteomes" id="UP001500994">
    <property type="component" value="Unassembled WGS sequence"/>
</dbReference>
<name>A0ABP6FJQ5_9ACTN</name>
<accession>A0ABP6FJQ5</accession>
<evidence type="ECO:0000313" key="1">
    <source>
        <dbReference type="EMBL" id="GAA2692866.1"/>
    </source>
</evidence>
<evidence type="ECO:0000313" key="2">
    <source>
        <dbReference type="Proteomes" id="UP001500994"/>
    </source>
</evidence>
<keyword evidence="2" id="KW-1185">Reference proteome</keyword>
<reference evidence="2" key="1">
    <citation type="journal article" date="2019" name="Int. J. Syst. Evol. Microbiol.">
        <title>The Global Catalogue of Microorganisms (GCM) 10K type strain sequencing project: providing services to taxonomists for standard genome sequencing and annotation.</title>
        <authorList>
            <consortium name="The Broad Institute Genomics Platform"/>
            <consortium name="The Broad Institute Genome Sequencing Center for Infectious Disease"/>
            <person name="Wu L."/>
            <person name="Ma J."/>
        </authorList>
    </citation>
    <scope>NUCLEOTIDE SEQUENCE [LARGE SCALE GENOMIC DNA]</scope>
    <source>
        <strain evidence="2">JCM 16374</strain>
    </source>
</reference>
<dbReference type="EMBL" id="BAAARK010000063">
    <property type="protein sequence ID" value="GAA2692866.1"/>
    <property type="molecule type" value="Genomic_DNA"/>
</dbReference>
<sequence>MNAEFSASVCCSWEAVRMAVEKDGVGLDASKADLRGPASADRGVAGTGRRMHATVRLGLPNYAGRALVNLFPTTCR</sequence>
<organism evidence="1 2">
    <name type="scientific">Streptomyces lunalinharesii</name>
    <dbReference type="NCBI Taxonomy" id="333384"/>
    <lineage>
        <taxon>Bacteria</taxon>
        <taxon>Bacillati</taxon>
        <taxon>Actinomycetota</taxon>
        <taxon>Actinomycetes</taxon>
        <taxon>Kitasatosporales</taxon>
        <taxon>Streptomycetaceae</taxon>
        <taxon>Streptomyces</taxon>
    </lineage>
</organism>
<comment type="caution">
    <text evidence="1">The sequence shown here is derived from an EMBL/GenBank/DDBJ whole genome shotgun (WGS) entry which is preliminary data.</text>
</comment>
<proteinExistence type="predicted"/>
<evidence type="ECO:0008006" key="3">
    <source>
        <dbReference type="Google" id="ProtNLM"/>
    </source>
</evidence>
<protein>
    <recommendedName>
        <fullName evidence="3">Transposase</fullName>
    </recommendedName>
</protein>
<gene>
    <name evidence="1" type="ORF">GCM10009864_79440</name>
</gene>